<dbReference type="PANTHER" id="PTHR43179:SF12">
    <property type="entry name" value="GALACTOFURANOSYLTRANSFERASE GLFT2"/>
    <property type="match status" value="1"/>
</dbReference>
<protein>
    <submittedName>
        <fullName evidence="5">Glycosyltransferase family 2 protein</fullName>
    </submittedName>
</protein>
<dbReference type="Proteomes" id="UP000251993">
    <property type="component" value="Chromosome"/>
</dbReference>
<dbReference type="PANTHER" id="PTHR43179">
    <property type="entry name" value="RHAMNOSYLTRANSFERASE WBBL"/>
    <property type="match status" value="1"/>
</dbReference>
<dbReference type="SUPFAM" id="SSF53448">
    <property type="entry name" value="Nucleotide-diphospho-sugar transferases"/>
    <property type="match status" value="1"/>
</dbReference>
<evidence type="ECO:0000256" key="1">
    <source>
        <dbReference type="ARBA" id="ARBA00006739"/>
    </source>
</evidence>
<evidence type="ECO:0000256" key="2">
    <source>
        <dbReference type="ARBA" id="ARBA00022676"/>
    </source>
</evidence>
<evidence type="ECO:0000256" key="3">
    <source>
        <dbReference type="ARBA" id="ARBA00022679"/>
    </source>
</evidence>
<dbReference type="EMBL" id="CP030850">
    <property type="protein sequence ID" value="AXE18832.1"/>
    <property type="molecule type" value="Genomic_DNA"/>
</dbReference>
<keyword evidence="6" id="KW-1185">Reference proteome</keyword>
<dbReference type="InterPro" id="IPR029044">
    <property type="entry name" value="Nucleotide-diphossugar_trans"/>
</dbReference>
<gene>
    <name evidence="5" type="ORF">DR864_14270</name>
</gene>
<evidence type="ECO:0000259" key="4">
    <source>
        <dbReference type="Pfam" id="PF00535"/>
    </source>
</evidence>
<dbReference type="InterPro" id="IPR001173">
    <property type="entry name" value="Glyco_trans_2-like"/>
</dbReference>
<dbReference type="CDD" id="cd00761">
    <property type="entry name" value="Glyco_tranf_GTA_type"/>
    <property type="match status" value="1"/>
</dbReference>
<dbReference type="KEGG" id="run:DR864_14270"/>
<dbReference type="AlphaFoldDB" id="A0A344TJL1"/>
<dbReference type="GO" id="GO:0016757">
    <property type="term" value="F:glycosyltransferase activity"/>
    <property type="evidence" value="ECO:0007669"/>
    <property type="project" value="UniProtKB-KW"/>
</dbReference>
<dbReference type="Pfam" id="PF00535">
    <property type="entry name" value="Glycos_transf_2"/>
    <property type="match status" value="1"/>
</dbReference>
<proteinExistence type="inferred from homology"/>
<dbReference type="OrthoDB" id="8936324at2"/>
<reference evidence="5 6" key="1">
    <citation type="submission" date="2018-07" db="EMBL/GenBank/DDBJ databases">
        <title>Genome sequencing of Runella.</title>
        <authorList>
            <person name="Baek M.-G."/>
            <person name="Yi H."/>
        </authorList>
    </citation>
    <scope>NUCLEOTIDE SEQUENCE [LARGE SCALE GENOMIC DNA]</scope>
    <source>
        <strain evidence="5 6">HYN0085</strain>
    </source>
</reference>
<organism evidence="5 6">
    <name type="scientific">Runella rosea</name>
    <dbReference type="NCBI Taxonomy" id="2259595"/>
    <lineage>
        <taxon>Bacteria</taxon>
        <taxon>Pseudomonadati</taxon>
        <taxon>Bacteroidota</taxon>
        <taxon>Cytophagia</taxon>
        <taxon>Cytophagales</taxon>
        <taxon>Spirosomataceae</taxon>
        <taxon>Runella</taxon>
    </lineage>
</organism>
<comment type="similarity">
    <text evidence="1">Belongs to the glycosyltransferase 2 family.</text>
</comment>
<sequence>MVKNAMEFTYKKVPLAYSPVFSILIPSWNNLDYLKCVVNSIRKNSRYEHQIIVHVNEGKDGSEDWVLAQGDIGYTKSSQNSGVCYGFNAASHLAVADYLVFIDDDMYLCPDWDFFLLEEIKKQKDDKWCISGTMIEGFDKGNACVIADKNYGTHPSEFDEAKFLSEYASYPKEDWNGSQWYPMVLPTFVYRAVGGLSVEFFPGMYSDPDFMIKLWHYGVRFYKGIGKSRVYHFASRSTGRVKRNDGRTEFILKWGLSSNTFFKNYLKIGPKFLGTLPEPEETFTLKFKKQIDRWKVKFKTRPIDISR</sequence>
<dbReference type="Gene3D" id="3.90.550.10">
    <property type="entry name" value="Spore Coat Polysaccharide Biosynthesis Protein SpsA, Chain A"/>
    <property type="match status" value="1"/>
</dbReference>
<feature type="domain" description="Glycosyltransferase 2-like" evidence="4">
    <location>
        <begin position="22"/>
        <end position="126"/>
    </location>
</feature>
<name>A0A344TJL1_9BACT</name>
<evidence type="ECO:0000313" key="5">
    <source>
        <dbReference type="EMBL" id="AXE18832.1"/>
    </source>
</evidence>
<keyword evidence="3 5" id="KW-0808">Transferase</keyword>
<keyword evidence="2" id="KW-0328">Glycosyltransferase</keyword>
<accession>A0A344TJL1</accession>
<evidence type="ECO:0000313" key="6">
    <source>
        <dbReference type="Proteomes" id="UP000251993"/>
    </source>
</evidence>